<evidence type="ECO:0000256" key="9">
    <source>
        <dbReference type="ARBA" id="ARBA00049883"/>
    </source>
</evidence>
<evidence type="ECO:0000256" key="4">
    <source>
        <dbReference type="ARBA" id="ARBA00022694"/>
    </source>
</evidence>
<comment type="catalytic activity">
    <reaction evidence="11">
        <text>a cytidine in mRNA + acetyl-CoA + ATP + H2O = an N(4)-acetylcytidine in mRNA + ADP + phosphate + CoA + H(+)</text>
        <dbReference type="Rhea" id="RHEA:58480"/>
        <dbReference type="Rhea" id="RHEA-COMP:15145"/>
        <dbReference type="Rhea" id="RHEA-COMP:15146"/>
        <dbReference type="ChEBI" id="CHEBI:15377"/>
        <dbReference type="ChEBI" id="CHEBI:15378"/>
        <dbReference type="ChEBI" id="CHEBI:30616"/>
        <dbReference type="ChEBI" id="CHEBI:43474"/>
        <dbReference type="ChEBI" id="CHEBI:57287"/>
        <dbReference type="ChEBI" id="CHEBI:57288"/>
        <dbReference type="ChEBI" id="CHEBI:74900"/>
        <dbReference type="ChEBI" id="CHEBI:82748"/>
        <dbReference type="ChEBI" id="CHEBI:456216"/>
    </reaction>
</comment>
<evidence type="ECO:0000256" key="8">
    <source>
        <dbReference type="ARBA" id="ARBA00023315"/>
    </source>
</evidence>
<dbReference type="PANTHER" id="PTHR10925">
    <property type="entry name" value="N-ACETYLTRANSFERASE 10"/>
    <property type="match status" value="1"/>
</dbReference>
<evidence type="ECO:0000256" key="1">
    <source>
        <dbReference type="ARBA" id="ARBA00022490"/>
    </source>
</evidence>
<proteinExistence type="inferred from homology"/>
<evidence type="ECO:0000256" key="11">
    <source>
        <dbReference type="ARBA" id="ARBA00049914"/>
    </source>
</evidence>
<dbReference type="Gene3D" id="3.40.630.30">
    <property type="match status" value="1"/>
</dbReference>
<feature type="binding site" evidence="12">
    <location>
        <position position="377"/>
    </location>
    <ligand>
        <name>ATP</name>
        <dbReference type="ChEBI" id="CHEBI:30616"/>
    </ligand>
</feature>
<dbReference type="GO" id="GO:0051392">
    <property type="term" value="F:tRNA cytidine N4-acetyltransferase activity"/>
    <property type="evidence" value="ECO:0007669"/>
    <property type="project" value="UniProtKB-UniRule"/>
</dbReference>
<protein>
    <recommendedName>
        <fullName evidence="12">tRNA(Met) cytidine acetyltransferase TmcA</fullName>
        <ecNumber evidence="12">2.3.1.193</ecNumber>
    </recommendedName>
</protein>
<comment type="catalytic activity">
    <reaction evidence="10">
        <text>a cytidine in RNA + acetyl-CoA + ATP + H2O = an N(4)-acetylcytidine in RNA + ADP + phosphate + CoA + H(+)</text>
        <dbReference type="Rhea" id="RHEA:82211"/>
        <dbReference type="Rhea" id="RHEA-COMP:15704"/>
        <dbReference type="Rhea" id="RHEA-COMP:19834"/>
        <dbReference type="ChEBI" id="CHEBI:15377"/>
        <dbReference type="ChEBI" id="CHEBI:15378"/>
        <dbReference type="ChEBI" id="CHEBI:30616"/>
        <dbReference type="ChEBI" id="CHEBI:43474"/>
        <dbReference type="ChEBI" id="CHEBI:57287"/>
        <dbReference type="ChEBI" id="CHEBI:57288"/>
        <dbReference type="ChEBI" id="CHEBI:74900"/>
        <dbReference type="ChEBI" id="CHEBI:82748"/>
        <dbReference type="ChEBI" id="CHEBI:456216"/>
    </reaction>
</comment>
<dbReference type="GO" id="GO:0000049">
    <property type="term" value="F:tRNA binding"/>
    <property type="evidence" value="ECO:0007669"/>
    <property type="project" value="UniProtKB-UniRule"/>
</dbReference>
<dbReference type="PROSITE" id="PS51186">
    <property type="entry name" value="GNAT"/>
    <property type="match status" value="1"/>
</dbReference>
<keyword evidence="7 12" id="KW-0694">RNA-binding</keyword>
<dbReference type="InterPro" id="IPR016181">
    <property type="entry name" value="Acyl_CoA_acyltransferase"/>
</dbReference>
<evidence type="ECO:0000256" key="7">
    <source>
        <dbReference type="ARBA" id="ARBA00022884"/>
    </source>
</evidence>
<keyword evidence="6 12" id="KW-0067">ATP-binding</keyword>
<dbReference type="Pfam" id="PF13718">
    <property type="entry name" value="GNAT_acetyltr_2"/>
    <property type="match status" value="1"/>
</dbReference>
<evidence type="ECO:0000256" key="2">
    <source>
        <dbReference type="ARBA" id="ARBA00022555"/>
    </source>
</evidence>
<organism evidence="14">
    <name type="scientific">Sulfurisphaera javensis</name>
    <dbReference type="NCBI Taxonomy" id="2049879"/>
    <lineage>
        <taxon>Archaea</taxon>
        <taxon>Thermoproteota</taxon>
        <taxon>Thermoprotei</taxon>
        <taxon>Sulfolobales</taxon>
        <taxon>Sulfolobaceae</taxon>
        <taxon>Sulfurisphaera</taxon>
    </lineage>
</organism>
<sequence length="725" mass="83728">MKEEFQKAIDFYYRHLLFVQGKDFLNSTLNFLNQYLEVNKNPKIAYAFHPWVNKAKERLDFFKQIGLPMVDIDYSSSEKYLGETFDIVILDSVDDFRPNYISRLVDMAKGGGLIAIYSDDIYKNKLYKNSLIRDGVVDNFFEDRFLNKIQSYPAILYIKDGNLKSFKEPKVDELKRPKPKIYDNSSVPLTLHKLCVSGDQNKALEELTFLFHDDKKRTIALTAPRGRGKSAVIGLFLAYVIKERLKEPTIIIITSPSYYSSSEIFKFLLLGLNSLNIRHTVTKSRDGKIMRISAGEVIVRWLAPDLAKDFNGYLIVVDEAAALGLETLEYITRSWDKIILITTIHGYEGSGKAFLKYLLSLKNKYIFKHITLDFPIRYSKGDPIERFIYDVMLLDAEPKTKKLEYKIEEIDRQVLFKNDGRLRQIYGILVSAHYRNSPDDLMLLGDLHFQRIFSLDDVAVSQVIYEGGLNEERINSILKGESNLGHLIPHRLIKYERIKEFGTLKGWRVIRIAVLPELQNKGLGSKLLSYIKEKAISEGLDWVGSSFVLDYRVLNFWVKNAFYPVYLATRKNEGLNGYSVIVIYPITEKAKEISQKLAYNLKRKILRTSHQVYFNVSPLTLAKLLDSLKIYKKVEEIEDTEIEKIKAYLEGILPYNSVADSVSILVEKYFWEMPLQLDIIEEATLVGRVLQGKSWSHIGYSLGKTPREVEEILRESINKLMKAFI</sequence>
<comment type="subcellular location">
    <subcellularLocation>
        <location evidence="12">Cytoplasm</location>
    </subcellularLocation>
</comment>
<dbReference type="Gene3D" id="3.40.50.11040">
    <property type="match status" value="1"/>
</dbReference>
<evidence type="ECO:0000256" key="3">
    <source>
        <dbReference type="ARBA" id="ARBA00022679"/>
    </source>
</evidence>
<keyword evidence="3 12" id="KW-0808">Transferase</keyword>
<dbReference type="AlphaFoldDB" id="A0AAT9GNF7"/>
<keyword evidence="1 12" id="KW-0963">Cytoplasm</keyword>
<dbReference type="EMBL" id="AP031322">
    <property type="protein sequence ID" value="BFH72417.1"/>
    <property type="molecule type" value="Genomic_DNA"/>
</dbReference>
<comment type="catalytic activity">
    <reaction evidence="9">
        <text>a cytidine in tRNA + acetyl-CoA + ATP + H2O = an N(4)-acetylcytidine in tRNA + ADP + phosphate + CoA + H(+)</text>
        <dbReference type="Rhea" id="RHEA:53876"/>
        <dbReference type="Rhea" id="RHEA-COMP:13670"/>
        <dbReference type="Rhea" id="RHEA-COMP:13671"/>
        <dbReference type="ChEBI" id="CHEBI:15377"/>
        <dbReference type="ChEBI" id="CHEBI:15378"/>
        <dbReference type="ChEBI" id="CHEBI:30616"/>
        <dbReference type="ChEBI" id="CHEBI:43474"/>
        <dbReference type="ChEBI" id="CHEBI:57287"/>
        <dbReference type="ChEBI" id="CHEBI:57288"/>
        <dbReference type="ChEBI" id="CHEBI:74900"/>
        <dbReference type="ChEBI" id="CHEBI:82748"/>
        <dbReference type="ChEBI" id="CHEBI:456216"/>
    </reaction>
</comment>
<dbReference type="InterPro" id="IPR024914">
    <property type="entry name" value="tRNA_acetyltr_TmcA"/>
</dbReference>
<comment type="similarity">
    <text evidence="12">Belongs to the TmcA family.</text>
</comment>
<dbReference type="GO" id="GO:0005524">
    <property type="term" value="F:ATP binding"/>
    <property type="evidence" value="ECO:0007669"/>
    <property type="project" value="UniProtKB-UniRule"/>
</dbReference>
<name>A0AAT9GNF7_9CREN</name>
<feature type="binding site" evidence="12">
    <location>
        <position position="200"/>
    </location>
    <ligand>
        <name>ATP</name>
        <dbReference type="ChEBI" id="CHEBI:30616"/>
    </ligand>
</feature>
<keyword evidence="5 12" id="KW-0547">Nucleotide-binding</keyword>
<dbReference type="EC" id="2.3.1.193" evidence="12"/>
<dbReference type="GO" id="GO:0002101">
    <property type="term" value="P:tRNA wobble cytosine modification"/>
    <property type="evidence" value="ECO:0007669"/>
    <property type="project" value="UniProtKB-UniRule"/>
</dbReference>
<dbReference type="KEGG" id="sjv:SJAV_03610"/>
<dbReference type="CDD" id="cd04301">
    <property type="entry name" value="NAT_SF"/>
    <property type="match status" value="1"/>
</dbReference>
<dbReference type="PANTHER" id="PTHR10925:SF5">
    <property type="entry name" value="RNA CYTIDINE ACETYLTRANSFERASE"/>
    <property type="match status" value="1"/>
</dbReference>
<dbReference type="InterPro" id="IPR027417">
    <property type="entry name" value="P-loop_NTPase"/>
</dbReference>
<dbReference type="InterPro" id="IPR000182">
    <property type="entry name" value="GNAT_dom"/>
</dbReference>
<dbReference type="InterPro" id="IPR013562">
    <property type="entry name" value="TmcA/NAT10_N"/>
</dbReference>
<evidence type="ECO:0000256" key="12">
    <source>
        <dbReference type="HAMAP-Rule" id="MF_01886"/>
    </source>
</evidence>
<dbReference type="GO" id="GO:1990883">
    <property type="term" value="F:18S rRNA cytidine N-acetyltransferase activity"/>
    <property type="evidence" value="ECO:0007669"/>
    <property type="project" value="TreeGrafter"/>
</dbReference>
<reference evidence="14" key="1">
    <citation type="submission" date="2024-03" db="EMBL/GenBank/DDBJ databases">
        <title>Complete genome sequence of Sulfurisphaera javensis strain KD-1.</title>
        <authorList>
            <person name="Sakai H."/>
            <person name="Nur N."/>
            <person name="Suwanto A."/>
            <person name="Kurosawa N."/>
        </authorList>
    </citation>
    <scope>NUCLEOTIDE SEQUENCE</scope>
    <source>
        <strain evidence="14">KD-1</strain>
    </source>
</reference>
<evidence type="ECO:0000313" key="14">
    <source>
        <dbReference type="EMBL" id="BFH72417.1"/>
    </source>
</evidence>
<keyword evidence="2 12" id="KW-0820">tRNA-binding</keyword>
<dbReference type="RefSeq" id="WP_369610645.1">
    <property type="nucleotide sequence ID" value="NZ_AP031322.1"/>
</dbReference>
<dbReference type="GO" id="GO:0051391">
    <property type="term" value="P:tRNA acetylation"/>
    <property type="evidence" value="ECO:0007669"/>
    <property type="project" value="UniProtKB-UniRule"/>
</dbReference>
<dbReference type="Gene3D" id="3.40.50.300">
    <property type="entry name" value="P-loop containing nucleotide triphosphate hydrolases"/>
    <property type="match status" value="1"/>
</dbReference>
<evidence type="ECO:0000256" key="10">
    <source>
        <dbReference type="ARBA" id="ARBA00049889"/>
    </source>
</evidence>
<comment type="caution">
    <text evidence="12">Lacks conserved residue(s) required for the propagation of feature annotation.</text>
</comment>
<dbReference type="InterPro" id="IPR007807">
    <property type="entry name" value="TcmA/NAT10_helicase"/>
</dbReference>
<dbReference type="HAMAP" id="MF_01886">
    <property type="entry name" value="tRNA_acetyltr_TmcA"/>
    <property type="match status" value="1"/>
</dbReference>
<evidence type="ECO:0000256" key="6">
    <source>
        <dbReference type="ARBA" id="ARBA00022840"/>
    </source>
</evidence>
<dbReference type="Pfam" id="PF05127">
    <property type="entry name" value="NAT10_TcmA_helicase"/>
    <property type="match status" value="1"/>
</dbReference>
<dbReference type="Pfam" id="PF08351">
    <property type="entry name" value="TmcA_N"/>
    <property type="match status" value="1"/>
</dbReference>
<dbReference type="GO" id="GO:1904812">
    <property type="term" value="P:rRNA acetylation involved in maturation of SSU-rRNA"/>
    <property type="evidence" value="ECO:0007669"/>
    <property type="project" value="TreeGrafter"/>
</dbReference>
<feature type="domain" description="N-acetyltransferase" evidence="13">
    <location>
        <begin position="432"/>
        <end position="598"/>
    </location>
</feature>
<evidence type="ECO:0000259" key="13">
    <source>
        <dbReference type="PROSITE" id="PS51186"/>
    </source>
</evidence>
<dbReference type="SUPFAM" id="SSF52540">
    <property type="entry name" value="P-loop containing nucleoside triphosphate hydrolases"/>
    <property type="match status" value="1"/>
</dbReference>
<gene>
    <name evidence="12" type="primary">tmcA</name>
    <name evidence="14" type="ORF">SJAV_03610</name>
</gene>
<dbReference type="InterPro" id="IPR032672">
    <property type="entry name" value="TmcA/NAT10/Kre33"/>
</dbReference>
<dbReference type="GO" id="GO:0005737">
    <property type="term" value="C:cytoplasm"/>
    <property type="evidence" value="ECO:0007669"/>
    <property type="project" value="UniProtKB-SubCell"/>
</dbReference>
<keyword evidence="8 12" id="KW-0012">Acyltransferase</keyword>
<dbReference type="SUPFAM" id="SSF55729">
    <property type="entry name" value="Acyl-CoA N-acyltransferases (Nat)"/>
    <property type="match status" value="1"/>
</dbReference>
<keyword evidence="4 12" id="KW-0819">tRNA processing</keyword>
<accession>A0AAT9GNF7</accession>
<comment type="catalytic activity">
    <reaction evidence="12">
        <text>cytidine(34) in elongator tRNA(Met) + acetyl-CoA + ATP + H2O = N(4)-acetylcytidine(34) in elongator tRNA(Met) + ADP + phosphate + CoA + H(+)</text>
        <dbReference type="Rhea" id="RHEA:43788"/>
        <dbReference type="Rhea" id="RHEA-COMP:10693"/>
        <dbReference type="Rhea" id="RHEA-COMP:10694"/>
        <dbReference type="ChEBI" id="CHEBI:15377"/>
        <dbReference type="ChEBI" id="CHEBI:15378"/>
        <dbReference type="ChEBI" id="CHEBI:30616"/>
        <dbReference type="ChEBI" id="CHEBI:43474"/>
        <dbReference type="ChEBI" id="CHEBI:57287"/>
        <dbReference type="ChEBI" id="CHEBI:57288"/>
        <dbReference type="ChEBI" id="CHEBI:74900"/>
        <dbReference type="ChEBI" id="CHEBI:82748"/>
        <dbReference type="ChEBI" id="CHEBI:456216"/>
        <dbReference type="EC" id="2.3.1.193"/>
    </reaction>
</comment>
<dbReference type="GeneID" id="92353290"/>
<evidence type="ECO:0000256" key="5">
    <source>
        <dbReference type="ARBA" id="ARBA00022741"/>
    </source>
</evidence>
<comment type="function">
    <text evidence="12">Catalyzes the formation of N(4)-acetylcytidine (ac(4)C) at the wobble position of tRNA(Met), by using acetyl-CoA as an acetyl donor and ATP (or GTP).</text>
</comment>
<feature type="binding site" evidence="12">
    <location>
        <begin position="512"/>
        <end position="514"/>
    </location>
    <ligand>
        <name>acetyl-CoA</name>
        <dbReference type="ChEBI" id="CHEBI:57288"/>
    </ligand>
</feature>